<evidence type="ECO:0000259" key="1">
    <source>
        <dbReference type="Pfam" id="PF21738"/>
    </source>
</evidence>
<dbReference type="EMBL" id="JANEYG010000387">
    <property type="protein sequence ID" value="KAJ8909923.1"/>
    <property type="molecule type" value="Genomic_DNA"/>
</dbReference>
<dbReference type="PANTHER" id="PTHR36159:SF1">
    <property type="entry name" value="RETROVIRUS-RELATED POL POLYPROTEIN FROM TRANSPOSON 412-LIKE PROTEIN"/>
    <property type="match status" value="1"/>
</dbReference>
<accession>A0AAV8V769</accession>
<keyword evidence="3" id="KW-1185">Reference proteome</keyword>
<proteinExistence type="predicted"/>
<comment type="caution">
    <text evidence="2">The sequence shown here is derived from an EMBL/GenBank/DDBJ whole genome shotgun (WGS) entry which is preliminary data.</text>
</comment>
<name>A0AAV8V769_9CUCU</name>
<dbReference type="PANTHER" id="PTHR36159">
    <property type="entry name" value="PROTEIN CBG23766"/>
    <property type="match status" value="1"/>
</dbReference>
<dbReference type="Proteomes" id="UP001159042">
    <property type="component" value="Unassembled WGS sequence"/>
</dbReference>
<protein>
    <recommendedName>
        <fullName evidence="1">Double jelly roll-like domain-containing protein</fullName>
    </recommendedName>
</protein>
<dbReference type="InterPro" id="IPR049512">
    <property type="entry name" value="DJR-like_dom"/>
</dbReference>
<reference evidence="2 3" key="1">
    <citation type="journal article" date="2023" name="Insect Mol. Biol.">
        <title>Genome sequencing provides insights into the evolution of gene families encoding plant cell wall-degrading enzymes in longhorned beetles.</title>
        <authorList>
            <person name="Shin N.R."/>
            <person name="Okamura Y."/>
            <person name="Kirsch R."/>
            <person name="Pauchet Y."/>
        </authorList>
    </citation>
    <scope>NUCLEOTIDE SEQUENCE [LARGE SCALE GENOMIC DNA]</scope>
    <source>
        <strain evidence="2">EAD_L_NR</strain>
    </source>
</reference>
<organism evidence="2 3">
    <name type="scientific">Exocentrus adspersus</name>
    <dbReference type="NCBI Taxonomy" id="1586481"/>
    <lineage>
        <taxon>Eukaryota</taxon>
        <taxon>Metazoa</taxon>
        <taxon>Ecdysozoa</taxon>
        <taxon>Arthropoda</taxon>
        <taxon>Hexapoda</taxon>
        <taxon>Insecta</taxon>
        <taxon>Pterygota</taxon>
        <taxon>Neoptera</taxon>
        <taxon>Endopterygota</taxon>
        <taxon>Coleoptera</taxon>
        <taxon>Polyphaga</taxon>
        <taxon>Cucujiformia</taxon>
        <taxon>Chrysomeloidea</taxon>
        <taxon>Cerambycidae</taxon>
        <taxon>Lamiinae</taxon>
        <taxon>Acanthocinini</taxon>
        <taxon>Exocentrus</taxon>
    </lineage>
</organism>
<gene>
    <name evidence="2" type="ORF">NQ315_017227</name>
</gene>
<sequence length="238" mass="28010">MKQELVLIRNNDDWDAVTATDETEKPKINIEKLYWRVPHVSVAINQQLALTKILDKNMEILLSFRSWELVEYSSIPETTRHTWRVKTTTNLETPRHIVVAFQTDKKNKVISNMSTFDKCDLTNIRVFLNSERYPYNDLFIDFNNEKYATLYEMFSNFRASYYESGNEPIFSPKEFKDISPIAHIDCSRQKESVQQGSVVLRIELETAKNTPKDTTAYCLILYDRVFRYSPLTKIVRQV</sequence>
<dbReference type="Pfam" id="PF21738">
    <property type="entry name" value="DJR-like_dom"/>
    <property type="match status" value="1"/>
</dbReference>
<dbReference type="AlphaFoldDB" id="A0AAV8V769"/>
<feature type="domain" description="Double jelly roll-like" evidence="1">
    <location>
        <begin position="2"/>
        <end position="225"/>
    </location>
</feature>
<evidence type="ECO:0000313" key="2">
    <source>
        <dbReference type="EMBL" id="KAJ8909923.1"/>
    </source>
</evidence>
<evidence type="ECO:0000313" key="3">
    <source>
        <dbReference type="Proteomes" id="UP001159042"/>
    </source>
</evidence>